<feature type="compositionally biased region" description="Basic and acidic residues" evidence="1">
    <location>
        <begin position="1"/>
        <end position="14"/>
    </location>
</feature>
<protein>
    <submittedName>
        <fullName evidence="2">YfhD family protein</fullName>
    </submittedName>
</protein>
<keyword evidence="3" id="KW-1185">Reference proteome</keyword>
<feature type="compositionally biased region" description="Basic and acidic residues" evidence="1">
    <location>
        <begin position="37"/>
        <end position="53"/>
    </location>
</feature>
<feature type="region of interest" description="Disordered" evidence="1">
    <location>
        <begin position="1"/>
        <end position="53"/>
    </location>
</feature>
<accession>A0ABT9IUN2</accession>
<comment type="caution">
    <text evidence="2">The sequence shown here is derived from an EMBL/GenBank/DDBJ whole genome shotgun (WGS) entry which is preliminary data.</text>
</comment>
<organism evidence="2 3">
    <name type="scientific">Chengkuizengella axinellae</name>
    <dbReference type="NCBI Taxonomy" id="3064388"/>
    <lineage>
        <taxon>Bacteria</taxon>
        <taxon>Bacillati</taxon>
        <taxon>Bacillota</taxon>
        <taxon>Bacilli</taxon>
        <taxon>Bacillales</taxon>
        <taxon>Paenibacillaceae</taxon>
        <taxon>Chengkuizengella</taxon>
    </lineage>
</organism>
<name>A0ABT9IUN2_9BACL</name>
<reference evidence="2 3" key="1">
    <citation type="submission" date="2023-08" db="EMBL/GenBank/DDBJ databases">
        <authorList>
            <person name="Park J.-S."/>
        </authorList>
    </citation>
    <scope>NUCLEOTIDE SEQUENCE [LARGE SCALE GENOMIC DNA]</scope>
    <source>
        <strain evidence="2 3">2205SS18-9</strain>
    </source>
</reference>
<dbReference type="Proteomes" id="UP001231941">
    <property type="component" value="Unassembled WGS sequence"/>
</dbReference>
<sequence length="53" mass="6166">MNKGERSMDKKESNKNLPISKNEDVEFSEELADEEDMKAQERAAEADHRQNNK</sequence>
<evidence type="ECO:0000313" key="3">
    <source>
        <dbReference type="Proteomes" id="UP001231941"/>
    </source>
</evidence>
<proteinExistence type="predicted"/>
<evidence type="ECO:0000256" key="1">
    <source>
        <dbReference type="SAM" id="MobiDB-lite"/>
    </source>
</evidence>
<feature type="compositionally biased region" description="Acidic residues" evidence="1">
    <location>
        <begin position="25"/>
        <end position="36"/>
    </location>
</feature>
<gene>
    <name evidence="2" type="ORF">Q5Y73_03040</name>
</gene>
<dbReference type="Pfam" id="PF14151">
    <property type="entry name" value="YfhD"/>
    <property type="match status" value="1"/>
</dbReference>
<dbReference type="EMBL" id="JAVAMP010000001">
    <property type="protein sequence ID" value="MDP5273070.1"/>
    <property type="molecule type" value="Genomic_DNA"/>
</dbReference>
<evidence type="ECO:0000313" key="2">
    <source>
        <dbReference type="EMBL" id="MDP5273070.1"/>
    </source>
</evidence>
<dbReference type="InterPro" id="IPR025435">
    <property type="entry name" value="YfhD-like"/>
</dbReference>